<dbReference type="SUPFAM" id="SSF55874">
    <property type="entry name" value="ATPase domain of HSP90 chaperone/DNA topoisomerase II/histidine kinase"/>
    <property type="match status" value="1"/>
</dbReference>
<feature type="transmembrane region" description="Helical" evidence="4">
    <location>
        <begin position="216"/>
        <end position="235"/>
    </location>
</feature>
<evidence type="ECO:0000259" key="5">
    <source>
        <dbReference type="Pfam" id="PF02518"/>
    </source>
</evidence>
<evidence type="ECO:0000313" key="7">
    <source>
        <dbReference type="Proteomes" id="UP000614996"/>
    </source>
</evidence>
<feature type="transmembrane region" description="Helical" evidence="4">
    <location>
        <begin position="178"/>
        <end position="204"/>
    </location>
</feature>
<dbReference type="EMBL" id="BOPO01000053">
    <property type="protein sequence ID" value="GIL27886.1"/>
    <property type="molecule type" value="Genomic_DNA"/>
</dbReference>
<feature type="transmembrane region" description="Helical" evidence="4">
    <location>
        <begin position="255"/>
        <end position="276"/>
    </location>
</feature>
<gene>
    <name evidence="6" type="ORF">NUM_31400</name>
</gene>
<feature type="transmembrane region" description="Helical" evidence="4">
    <location>
        <begin position="336"/>
        <end position="354"/>
    </location>
</feature>
<evidence type="ECO:0000256" key="2">
    <source>
        <dbReference type="ARBA" id="ARBA00022777"/>
    </source>
</evidence>
<keyword evidence="4" id="KW-1133">Transmembrane helix</keyword>
<keyword evidence="2" id="KW-0418">Kinase</keyword>
<feature type="transmembrane region" description="Helical" evidence="4">
    <location>
        <begin position="312"/>
        <end position="329"/>
    </location>
</feature>
<feature type="transmembrane region" description="Helical" evidence="4">
    <location>
        <begin position="111"/>
        <end position="140"/>
    </location>
</feature>
<feature type="transmembrane region" description="Helical" evidence="4">
    <location>
        <begin position="374"/>
        <end position="394"/>
    </location>
</feature>
<feature type="transmembrane region" description="Helical" evidence="4">
    <location>
        <begin position="406"/>
        <end position="425"/>
    </location>
</feature>
<accession>A0A8J4AAS2</accession>
<dbReference type="Gene3D" id="3.30.565.10">
    <property type="entry name" value="Histidine kinase-like ATPase, C-terminal domain"/>
    <property type="match status" value="1"/>
</dbReference>
<dbReference type="GO" id="GO:0016301">
    <property type="term" value="F:kinase activity"/>
    <property type="evidence" value="ECO:0007669"/>
    <property type="project" value="UniProtKB-KW"/>
</dbReference>
<dbReference type="InterPro" id="IPR036890">
    <property type="entry name" value="HATPase_C_sf"/>
</dbReference>
<keyword evidence="4" id="KW-0472">Membrane</keyword>
<dbReference type="InterPro" id="IPR003594">
    <property type="entry name" value="HATPase_dom"/>
</dbReference>
<dbReference type="GO" id="GO:0000160">
    <property type="term" value="P:phosphorelay signal transduction system"/>
    <property type="evidence" value="ECO:0007669"/>
    <property type="project" value="UniProtKB-KW"/>
</dbReference>
<sequence length="671" mass="67879">MEEDLRVTMPIAVPRLPVQRLARALAACAGGCLLLAVGASSTTPVSTVLSAPPAVSAQLWWQWVGLRGTLLVATVLAVIWSRHWPRLVLAGVALSLPMVVTELPGHPELPATAWFLASCASGAAAPVALIGVLGAAGWLFRSGHPGWGAVVAGTGTGALLAGAAMVGAGWLLRVPALGAWHVGLSVAALAGTVPAVLAGSALVPAPAEPPVPRRRVRPVLAAGVAAAALVVPNLSTEARMSRILGVTLSALLRHPSAVAGVTGALVLLAGLAAAGLAGRWGAAAGLTVAVVQLAVAAPMLLAVWALALETPLRWGAALFGVALGAAGAASRRRVPLAAGAAVFCAVALFIAVAATGGAPEKLSYQHESGPGTLLLVGLCATATALAGSTAATVAQRTELPMALGPLVAVFVYAGQQILQATYLGADGLPESSYLNPVHHLATAATGLLVAAAAVGALYGADVLVTRRAERRAAEEIRRQAAVAERERLARPIHDGALQVLALVARHGPELGPDGARLAELAKVHGDALRRLIAGADAAAAETGEIDLRVLLAPYESARVQLALPAEPVLLPARRARELAAAVIAALDNVRRHAGETARAWVLVDDEPREVRVSIRDDGVGIAAGRLPEAAAQGRLGVAQSIVGRVRNLGGSAEIGSDAGAGTEVELRVPRR</sequence>
<proteinExistence type="predicted"/>
<dbReference type="CDD" id="cd16917">
    <property type="entry name" value="HATPase_UhpB-NarQ-NarX-like"/>
    <property type="match status" value="1"/>
</dbReference>
<keyword evidence="7" id="KW-1185">Reference proteome</keyword>
<comment type="caution">
    <text evidence="6">The sequence shown here is derived from an EMBL/GenBank/DDBJ whole genome shotgun (WGS) entry which is preliminary data.</text>
</comment>
<dbReference type="AlphaFoldDB" id="A0A8J4AAS2"/>
<feature type="transmembrane region" description="Helical" evidence="4">
    <location>
        <begin position="60"/>
        <end position="80"/>
    </location>
</feature>
<evidence type="ECO:0000256" key="4">
    <source>
        <dbReference type="SAM" id="Phobius"/>
    </source>
</evidence>
<reference evidence="7" key="1">
    <citation type="journal article" date="2021" name="Int. J. Syst. Evol. Microbiol.">
        <title>Actinocatenispora comari sp. nov., an endophytic actinomycete isolated from aerial parts of Comarum salesowianum.</title>
        <authorList>
            <person name="Oyunbileg N."/>
            <person name="Iizaka Y."/>
            <person name="Hamada M."/>
            <person name="Davaapurev B.O."/>
            <person name="Fukumoto A."/>
            <person name="Tsetseg B."/>
            <person name="Kato F."/>
            <person name="Tamura T."/>
            <person name="Batkhuu J."/>
            <person name="Anzai Y."/>
        </authorList>
    </citation>
    <scope>NUCLEOTIDE SEQUENCE [LARGE SCALE GENOMIC DNA]</scope>
    <source>
        <strain evidence="7">NUM-2625</strain>
    </source>
</reference>
<protein>
    <recommendedName>
        <fullName evidence="5">Histidine kinase/HSP90-like ATPase domain-containing protein</fullName>
    </recommendedName>
</protein>
<keyword evidence="3" id="KW-0902">Two-component regulatory system</keyword>
<evidence type="ECO:0000256" key="3">
    <source>
        <dbReference type="ARBA" id="ARBA00023012"/>
    </source>
</evidence>
<feature type="domain" description="Histidine kinase/HSP90-like ATPase" evidence="5">
    <location>
        <begin position="577"/>
        <end position="670"/>
    </location>
</feature>
<feature type="transmembrane region" description="Helical" evidence="4">
    <location>
        <begin position="437"/>
        <end position="460"/>
    </location>
</feature>
<name>A0A8J4AAS2_9ACTN</name>
<feature type="transmembrane region" description="Helical" evidence="4">
    <location>
        <begin position="147"/>
        <end position="172"/>
    </location>
</feature>
<feature type="transmembrane region" description="Helical" evidence="4">
    <location>
        <begin position="87"/>
        <end position="105"/>
    </location>
</feature>
<dbReference type="PANTHER" id="PTHR24421">
    <property type="entry name" value="NITRATE/NITRITE SENSOR PROTEIN NARX-RELATED"/>
    <property type="match status" value="1"/>
</dbReference>
<evidence type="ECO:0000256" key="1">
    <source>
        <dbReference type="ARBA" id="ARBA00022679"/>
    </source>
</evidence>
<dbReference type="Proteomes" id="UP000614996">
    <property type="component" value="Unassembled WGS sequence"/>
</dbReference>
<dbReference type="Pfam" id="PF02518">
    <property type="entry name" value="HATPase_c"/>
    <property type="match status" value="1"/>
</dbReference>
<keyword evidence="4" id="KW-0812">Transmembrane</keyword>
<dbReference type="PANTHER" id="PTHR24421:SF61">
    <property type="entry name" value="OXYGEN SENSOR HISTIDINE KINASE NREB"/>
    <property type="match status" value="1"/>
</dbReference>
<dbReference type="InterPro" id="IPR050482">
    <property type="entry name" value="Sensor_HK_TwoCompSys"/>
</dbReference>
<evidence type="ECO:0000313" key="6">
    <source>
        <dbReference type="EMBL" id="GIL27886.1"/>
    </source>
</evidence>
<feature type="transmembrane region" description="Helical" evidence="4">
    <location>
        <begin position="21"/>
        <end position="40"/>
    </location>
</feature>
<organism evidence="6 7">
    <name type="scientific">Actinocatenispora comari</name>
    <dbReference type="NCBI Taxonomy" id="2807577"/>
    <lineage>
        <taxon>Bacteria</taxon>
        <taxon>Bacillati</taxon>
        <taxon>Actinomycetota</taxon>
        <taxon>Actinomycetes</taxon>
        <taxon>Micromonosporales</taxon>
        <taxon>Micromonosporaceae</taxon>
        <taxon>Actinocatenispora</taxon>
    </lineage>
</organism>
<feature type="transmembrane region" description="Helical" evidence="4">
    <location>
        <begin position="283"/>
        <end position="306"/>
    </location>
</feature>
<keyword evidence="1" id="KW-0808">Transferase</keyword>